<proteinExistence type="predicted"/>
<protein>
    <submittedName>
        <fullName evidence="2">Uncharacterized protein</fullName>
    </submittedName>
</protein>
<dbReference type="RefSeq" id="WP_100339503.1">
    <property type="nucleotide sequence ID" value="NZ_PGFJ01000001.1"/>
</dbReference>
<dbReference type="EMBL" id="PGFJ01000001">
    <property type="protein sequence ID" value="PJJ83221.1"/>
    <property type="molecule type" value="Genomic_DNA"/>
</dbReference>
<dbReference type="AlphaFoldDB" id="A0A2H9VQX4"/>
<keyword evidence="1" id="KW-0472">Membrane</keyword>
<evidence type="ECO:0000313" key="2">
    <source>
        <dbReference type="EMBL" id="PJJ83221.1"/>
    </source>
</evidence>
<sequence>MKIKQYIESGVLEAFVLGVATDDEMQELTRMKQQHPEVSAALAELESDMERIAEYMAVTPPPDMLTRIENSINDLVITPDTAIARPDYRHNDFREERKSPYIEVEAESNYMRVHKNWKLVFAVVFILSKIFLACTIYFYLESRQAKQQLQETKAELKELKK</sequence>
<reference evidence="2 3" key="1">
    <citation type="submission" date="2017-11" db="EMBL/GenBank/DDBJ databases">
        <title>Genomic Encyclopedia of Archaeal and Bacterial Type Strains, Phase II (KMG-II): From Individual Species to Whole Genera.</title>
        <authorList>
            <person name="Goeker M."/>
        </authorList>
    </citation>
    <scope>NUCLEOTIDE SEQUENCE [LARGE SCALE GENOMIC DNA]</scope>
    <source>
        <strain evidence="2 3">DSM 28175</strain>
    </source>
</reference>
<evidence type="ECO:0000256" key="1">
    <source>
        <dbReference type="SAM" id="Phobius"/>
    </source>
</evidence>
<keyword evidence="3" id="KW-1185">Reference proteome</keyword>
<accession>A0A2H9VQX4</accession>
<keyword evidence="1" id="KW-0812">Transmembrane</keyword>
<keyword evidence="1" id="KW-1133">Transmembrane helix</keyword>
<evidence type="ECO:0000313" key="3">
    <source>
        <dbReference type="Proteomes" id="UP000242687"/>
    </source>
</evidence>
<dbReference type="OrthoDB" id="952577at2"/>
<dbReference type="Proteomes" id="UP000242687">
    <property type="component" value="Unassembled WGS sequence"/>
</dbReference>
<name>A0A2H9VQX4_9SPHI</name>
<feature type="transmembrane region" description="Helical" evidence="1">
    <location>
        <begin position="119"/>
        <end position="140"/>
    </location>
</feature>
<gene>
    <name evidence="2" type="ORF">CLV57_0199</name>
</gene>
<comment type="caution">
    <text evidence="2">The sequence shown here is derived from an EMBL/GenBank/DDBJ whole genome shotgun (WGS) entry which is preliminary data.</text>
</comment>
<organism evidence="2 3">
    <name type="scientific">Mucilaginibacter auburnensis</name>
    <dbReference type="NCBI Taxonomy" id="1457233"/>
    <lineage>
        <taxon>Bacteria</taxon>
        <taxon>Pseudomonadati</taxon>
        <taxon>Bacteroidota</taxon>
        <taxon>Sphingobacteriia</taxon>
        <taxon>Sphingobacteriales</taxon>
        <taxon>Sphingobacteriaceae</taxon>
        <taxon>Mucilaginibacter</taxon>
    </lineage>
</organism>